<feature type="region of interest" description="Disordered" evidence="1">
    <location>
        <begin position="1"/>
        <end position="85"/>
    </location>
</feature>
<dbReference type="AlphaFoldDB" id="A0A5B0N834"/>
<evidence type="ECO:0000313" key="3">
    <source>
        <dbReference type="EMBL" id="KAA1085461.1"/>
    </source>
</evidence>
<feature type="compositionally biased region" description="Basic residues" evidence="1">
    <location>
        <begin position="45"/>
        <end position="55"/>
    </location>
</feature>
<protein>
    <submittedName>
        <fullName evidence="3">Uncharacterized protein</fullName>
    </submittedName>
</protein>
<proteinExistence type="predicted"/>
<evidence type="ECO:0000313" key="5">
    <source>
        <dbReference type="Proteomes" id="UP000324748"/>
    </source>
</evidence>
<reference evidence="5 6" key="1">
    <citation type="submission" date="2019-05" db="EMBL/GenBank/DDBJ databases">
        <title>Emergence of the Ug99 lineage of the wheat stem rust pathogen through somatic hybridization.</title>
        <authorList>
            <person name="Li F."/>
            <person name="Upadhyaya N.M."/>
            <person name="Sperschneider J."/>
            <person name="Matny O."/>
            <person name="Nguyen-Phuc H."/>
            <person name="Mago R."/>
            <person name="Raley C."/>
            <person name="Miller M.E."/>
            <person name="Silverstein K.A.T."/>
            <person name="Henningsen E."/>
            <person name="Hirsch C.D."/>
            <person name="Visser B."/>
            <person name="Pretorius Z.A."/>
            <person name="Steffenson B.J."/>
            <person name="Schwessinger B."/>
            <person name="Dodds P.N."/>
            <person name="Figueroa M."/>
        </authorList>
    </citation>
    <scope>NUCLEOTIDE SEQUENCE [LARGE SCALE GENOMIC DNA]</scope>
    <source>
        <strain evidence="3">21-0</strain>
        <strain evidence="2 6">Ug99</strain>
    </source>
</reference>
<dbReference type="EMBL" id="VDEP01000213">
    <property type="protein sequence ID" value="KAA1122961.1"/>
    <property type="molecule type" value="Genomic_DNA"/>
</dbReference>
<dbReference type="Proteomes" id="UP000325313">
    <property type="component" value="Unassembled WGS sequence"/>
</dbReference>
<keyword evidence="5" id="KW-1185">Reference proteome</keyword>
<organism evidence="3 5">
    <name type="scientific">Puccinia graminis f. sp. tritici</name>
    <dbReference type="NCBI Taxonomy" id="56615"/>
    <lineage>
        <taxon>Eukaryota</taxon>
        <taxon>Fungi</taxon>
        <taxon>Dikarya</taxon>
        <taxon>Basidiomycota</taxon>
        <taxon>Pucciniomycotina</taxon>
        <taxon>Pucciniomycetes</taxon>
        <taxon>Pucciniales</taxon>
        <taxon>Pucciniaceae</taxon>
        <taxon>Puccinia</taxon>
    </lineage>
</organism>
<evidence type="ECO:0000313" key="6">
    <source>
        <dbReference type="Proteomes" id="UP000325313"/>
    </source>
</evidence>
<dbReference type="Proteomes" id="UP000324748">
    <property type="component" value="Unassembled WGS sequence"/>
</dbReference>
<feature type="compositionally biased region" description="Polar residues" evidence="1">
    <location>
        <begin position="12"/>
        <end position="22"/>
    </location>
</feature>
<comment type="caution">
    <text evidence="3">The sequence shown here is derived from an EMBL/GenBank/DDBJ whole genome shotgun (WGS) entry which is preliminary data.</text>
</comment>
<accession>A0A5B0N834</accession>
<evidence type="ECO:0000256" key="1">
    <source>
        <dbReference type="SAM" id="MobiDB-lite"/>
    </source>
</evidence>
<sequence length="85" mass="9595">MSPLDHYDPSDLPSSAMKTPHQSRPIEPSQAPNHQSKPRPSMRLQPRHHHHHLLVKKAGSEGFFTSRSGPPNRAKPNRAKEANHE</sequence>
<gene>
    <name evidence="3" type="ORF">PGT21_007946</name>
    <name evidence="2" type="ORF">PGTUg99_006916</name>
    <name evidence="4" type="ORF">PGTUg99_008758</name>
</gene>
<evidence type="ECO:0000313" key="2">
    <source>
        <dbReference type="EMBL" id="KAA1068056.1"/>
    </source>
</evidence>
<evidence type="ECO:0000313" key="4">
    <source>
        <dbReference type="EMBL" id="KAA1122961.1"/>
    </source>
</evidence>
<dbReference type="EMBL" id="VSWC01000106">
    <property type="protein sequence ID" value="KAA1085461.1"/>
    <property type="molecule type" value="Genomic_DNA"/>
</dbReference>
<name>A0A5B0N834_PUCGR</name>
<dbReference type="EMBL" id="VDEP01000506">
    <property type="protein sequence ID" value="KAA1068056.1"/>
    <property type="molecule type" value="Genomic_DNA"/>
</dbReference>